<evidence type="ECO:0000259" key="2">
    <source>
        <dbReference type="Pfam" id="PF22725"/>
    </source>
</evidence>
<dbReference type="Gene3D" id="3.30.360.10">
    <property type="entry name" value="Dihydrodipicolinate Reductase, domain 2"/>
    <property type="match status" value="1"/>
</dbReference>
<dbReference type="InterPro" id="IPR052515">
    <property type="entry name" value="Gfo/Idh/MocA_Oxidoreductase"/>
</dbReference>
<dbReference type="GO" id="GO:0000166">
    <property type="term" value="F:nucleotide binding"/>
    <property type="evidence" value="ECO:0007669"/>
    <property type="project" value="InterPro"/>
</dbReference>
<reference evidence="3 4" key="1">
    <citation type="journal article" date="2016" name="PeerJ">
        <title>Gall-ID: tools for genotyping gall-causing phytopathogenic bacteria.</title>
        <authorList>
            <person name="Davis E.W.II."/>
            <person name="Weisberg A.J."/>
            <person name="Tabima J.F."/>
            <person name="Grunwald N.J."/>
            <person name="Chang J.H."/>
        </authorList>
    </citation>
    <scope>NUCLEOTIDE SEQUENCE [LARGE SCALE GENOMIC DNA]</scope>
    <source>
        <strain evidence="3 4">N2/73</strain>
    </source>
</reference>
<dbReference type="Pfam" id="PF22725">
    <property type="entry name" value="GFO_IDH_MocA_C3"/>
    <property type="match status" value="1"/>
</dbReference>
<name>A0AB36ECC1_AGRTU</name>
<dbReference type="InterPro" id="IPR000683">
    <property type="entry name" value="Gfo/Idh/MocA-like_OxRdtase_N"/>
</dbReference>
<organism evidence="3 4">
    <name type="scientific">Agrobacterium tumefaciens</name>
    <dbReference type="NCBI Taxonomy" id="358"/>
    <lineage>
        <taxon>Bacteria</taxon>
        <taxon>Pseudomonadati</taxon>
        <taxon>Pseudomonadota</taxon>
        <taxon>Alphaproteobacteria</taxon>
        <taxon>Hyphomicrobiales</taxon>
        <taxon>Rhizobiaceae</taxon>
        <taxon>Rhizobium/Agrobacterium group</taxon>
        <taxon>Agrobacterium</taxon>
        <taxon>Agrobacterium tumefaciens complex</taxon>
    </lineage>
</organism>
<dbReference type="InterPro" id="IPR055170">
    <property type="entry name" value="GFO_IDH_MocA-like_dom"/>
</dbReference>
<dbReference type="PANTHER" id="PTHR43249">
    <property type="entry name" value="UDP-N-ACETYL-2-AMINO-2-DEOXY-D-GLUCURONATE OXIDASE"/>
    <property type="match status" value="1"/>
</dbReference>
<evidence type="ECO:0000313" key="4">
    <source>
        <dbReference type="Proteomes" id="UP000093451"/>
    </source>
</evidence>
<protein>
    <submittedName>
        <fullName evidence="3">Oxidoreductase</fullName>
    </submittedName>
</protein>
<feature type="domain" description="Gfo/Idh/MocA-like oxidoreductase N-terminal" evidence="1">
    <location>
        <begin position="6"/>
        <end position="128"/>
    </location>
</feature>
<dbReference type="AlphaFoldDB" id="A0AB36ECC1"/>
<dbReference type="PANTHER" id="PTHR43249:SF1">
    <property type="entry name" value="D-GLUCOSIDE 3-DEHYDROGENASE"/>
    <property type="match status" value="1"/>
</dbReference>
<comment type="caution">
    <text evidence="3">The sequence shown here is derived from an EMBL/GenBank/DDBJ whole genome shotgun (WGS) entry which is preliminary data.</text>
</comment>
<dbReference type="SUPFAM" id="SSF51735">
    <property type="entry name" value="NAD(P)-binding Rossmann-fold domains"/>
    <property type="match status" value="1"/>
</dbReference>
<accession>A0AB36ECC1</accession>
<gene>
    <name evidence="3" type="ORF">A6U91_18225</name>
</gene>
<dbReference type="Proteomes" id="UP000093451">
    <property type="component" value="Unassembled WGS sequence"/>
</dbReference>
<dbReference type="Gene3D" id="3.40.50.720">
    <property type="entry name" value="NAD(P)-binding Rossmann-like Domain"/>
    <property type="match status" value="1"/>
</dbReference>
<dbReference type="EMBL" id="LXKT01000027">
    <property type="protein sequence ID" value="OCJ33374.1"/>
    <property type="molecule type" value="Genomic_DNA"/>
</dbReference>
<dbReference type="Pfam" id="PF01408">
    <property type="entry name" value="GFO_IDH_MocA"/>
    <property type="match status" value="1"/>
</dbReference>
<evidence type="ECO:0000313" key="3">
    <source>
        <dbReference type="EMBL" id="OCJ33374.1"/>
    </source>
</evidence>
<evidence type="ECO:0000259" key="1">
    <source>
        <dbReference type="Pfam" id="PF01408"/>
    </source>
</evidence>
<dbReference type="InterPro" id="IPR036291">
    <property type="entry name" value="NAD(P)-bd_dom_sf"/>
</dbReference>
<dbReference type="RefSeq" id="WP_065688765.1">
    <property type="nucleotide sequence ID" value="NZ_JBLZNR010000008.1"/>
</dbReference>
<proteinExistence type="predicted"/>
<dbReference type="SUPFAM" id="SSF55347">
    <property type="entry name" value="Glyceraldehyde-3-phosphate dehydrogenase-like, C-terminal domain"/>
    <property type="match status" value="1"/>
</dbReference>
<sequence>MQNIKTCVIVGAGMVAKTHVLACAASPEKIRLKAIVDGGSGRAKALAAEAAKHTGHHVAVYASIEEAARDGDVDFAIIATPPNARADIVGPLAEAGKHILLEKPVARNTREAADVVALCRDAGVTLGIIFQHRMRAASQKARELVASGTLGELGLCEISVPWWRTQAYYDEPGRGTLARDGGGVLISQAIHTIDLALSLAGPVARVQAMAATTRFHKMETEDYVSAGLRFKNGAVGSLVASTASFPGAPESILLHFDKASLRLASGLLHVDWRDGRQETFGGAASGTGGGADPMAFTHEWHQGVFDDFVDAISSGRPPVVTGEAALLSHRLIDAIINSAETGKEVELQDE</sequence>
<feature type="domain" description="GFO/IDH/MocA-like oxidoreductase" evidence="2">
    <location>
        <begin position="139"/>
        <end position="262"/>
    </location>
</feature>